<reference evidence="3" key="1">
    <citation type="submission" date="2021-06" db="EMBL/GenBank/DDBJ databases">
        <title>Novel species in genus Arthrobacter.</title>
        <authorList>
            <person name="Zhang G."/>
        </authorList>
    </citation>
    <scope>NUCLEOTIDE SEQUENCE</scope>
    <source>
        <strain evidence="3">Zg-ZUI122</strain>
    </source>
</reference>
<dbReference type="PANTHER" id="PTHR43736:SF1">
    <property type="entry name" value="DIHYDRONEOPTERIN TRIPHOSPHATE DIPHOSPHATASE"/>
    <property type="match status" value="1"/>
</dbReference>
<dbReference type="Pfam" id="PF00293">
    <property type="entry name" value="NUDIX"/>
    <property type="match status" value="1"/>
</dbReference>
<name>A0A975PCD7_9MICC</name>
<evidence type="ECO:0000313" key="3">
    <source>
        <dbReference type="EMBL" id="QWQ35145.1"/>
    </source>
</evidence>
<dbReference type="EMBL" id="CP076456">
    <property type="protein sequence ID" value="QWQ35145.1"/>
    <property type="molecule type" value="Genomic_DNA"/>
</dbReference>
<gene>
    <name evidence="3" type="ORF">KG104_11545</name>
</gene>
<accession>A0A975PCD7</accession>
<proteinExistence type="inferred from homology"/>
<evidence type="ECO:0000259" key="2">
    <source>
        <dbReference type="PROSITE" id="PS51462"/>
    </source>
</evidence>
<dbReference type="PANTHER" id="PTHR43736">
    <property type="entry name" value="ADP-RIBOSE PYROPHOSPHATASE"/>
    <property type="match status" value="1"/>
</dbReference>
<dbReference type="InterPro" id="IPR000086">
    <property type="entry name" value="NUDIX_hydrolase_dom"/>
</dbReference>
<dbReference type="KEGG" id="asun:KG104_11545"/>
<organism evidence="3 4">
    <name type="scientific">Arthrobacter sunyaminii</name>
    <dbReference type="NCBI Taxonomy" id="2816859"/>
    <lineage>
        <taxon>Bacteria</taxon>
        <taxon>Bacillati</taxon>
        <taxon>Actinomycetota</taxon>
        <taxon>Actinomycetes</taxon>
        <taxon>Micrococcales</taxon>
        <taxon>Micrococcaceae</taxon>
        <taxon>Arthrobacter</taxon>
    </lineage>
</organism>
<evidence type="ECO:0000256" key="1">
    <source>
        <dbReference type="ARBA" id="ARBA00005582"/>
    </source>
</evidence>
<dbReference type="Proteomes" id="UP000680588">
    <property type="component" value="Chromosome"/>
</dbReference>
<protein>
    <submittedName>
        <fullName evidence="3">NUDIX domain-containing protein</fullName>
    </submittedName>
</protein>
<feature type="domain" description="Nudix hydrolase" evidence="2">
    <location>
        <begin position="40"/>
        <end position="172"/>
    </location>
</feature>
<dbReference type="AlphaFoldDB" id="A0A975PCD7"/>
<sequence>MRLDDLLTSLRALPESEPREEYLRFVTTAGDAALRRDGGPEHVTGSCFVFSPNFDRVLLCFHRKGQFWVQFGGHLEPQDATVAEAAQREAREESGISDLNLLSSAIMDLDRHDLHGGFSCSAHWDVGYAAVVSSDVVISVSDESEAVRWFPVSALPAQVPAGFGARLDLVRRTAMSLPHLDTSTPQH</sequence>
<keyword evidence="4" id="KW-1185">Reference proteome</keyword>
<evidence type="ECO:0000313" key="4">
    <source>
        <dbReference type="Proteomes" id="UP000680588"/>
    </source>
</evidence>
<comment type="similarity">
    <text evidence="1">Belongs to the Nudix hydrolase family.</text>
</comment>
<dbReference type="InterPro" id="IPR015797">
    <property type="entry name" value="NUDIX_hydrolase-like_dom_sf"/>
</dbReference>
<dbReference type="Gene3D" id="3.90.79.10">
    <property type="entry name" value="Nucleoside Triphosphate Pyrophosphohydrolase"/>
    <property type="match status" value="1"/>
</dbReference>
<dbReference type="RefSeq" id="WP_207347093.1">
    <property type="nucleotide sequence ID" value="NZ_CP076456.1"/>
</dbReference>
<dbReference type="CDD" id="cd03674">
    <property type="entry name" value="NUDIX_Hydrolase"/>
    <property type="match status" value="1"/>
</dbReference>
<dbReference type="SUPFAM" id="SSF55811">
    <property type="entry name" value="Nudix"/>
    <property type="match status" value="1"/>
</dbReference>
<dbReference type="PROSITE" id="PS51462">
    <property type="entry name" value="NUDIX"/>
    <property type="match status" value="1"/>
</dbReference>